<dbReference type="PANTHER" id="PTHR34861:SF11">
    <property type="entry name" value="CYCLASE"/>
    <property type="match status" value="1"/>
</dbReference>
<dbReference type="GO" id="GO:0019441">
    <property type="term" value="P:L-tryptophan catabolic process to kynurenine"/>
    <property type="evidence" value="ECO:0007669"/>
    <property type="project" value="InterPro"/>
</dbReference>
<name>A0A9W4N9L7_9EURO</name>
<evidence type="ECO:0000256" key="2">
    <source>
        <dbReference type="SAM" id="MobiDB-lite"/>
    </source>
</evidence>
<comment type="similarity">
    <text evidence="1">Belongs to the Cyclase 1 superfamily.</text>
</comment>
<sequence length="368" mass="41356">MSLTKLLPFFWWTTDTFSQAKPLRSTTESDTDLVSKPPRPRFEELPLKQSDPKGSAWGLWGDHDERGTLNLITDDVVRGASAEAIEGKVVSLNLPLDVPLKPMNPRRKPCSHTLIAKGHANDDELDFNTQSSSHWDGLRHFPYSETHQFYNGVVQDDISSSHKIGIQNIAENPIVTRGILLDWYAYAQRKGLPHHPFANQAIPLAELLEVAREQRVTFRRGDVLIIRTGWTAAYSKLTEEEKELLGGRDDRASCGVEATEAAIRWHWEQGFSAVASDTVAYEQWPSPKPWDVCMHEVGNKYFRLAMQHTDQCAQVFLSGWGMPIGECWDLEELSQTCSTLGRWTFMLTSQPLNIPGGVASPPNATAIF</sequence>
<dbReference type="SUPFAM" id="SSF102198">
    <property type="entry name" value="Putative cyclase"/>
    <property type="match status" value="1"/>
</dbReference>
<gene>
    <name evidence="3" type="ORF">PSALAMII_LOCUS2110</name>
</gene>
<reference evidence="3" key="1">
    <citation type="submission" date="2021-07" db="EMBL/GenBank/DDBJ databases">
        <authorList>
            <person name="Branca A.L. A."/>
        </authorList>
    </citation>
    <scope>NUCLEOTIDE SEQUENCE</scope>
</reference>
<organism evidence="3 4">
    <name type="scientific">Penicillium salamii</name>
    <dbReference type="NCBI Taxonomy" id="1612424"/>
    <lineage>
        <taxon>Eukaryota</taxon>
        <taxon>Fungi</taxon>
        <taxon>Dikarya</taxon>
        <taxon>Ascomycota</taxon>
        <taxon>Pezizomycotina</taxon>
        <taxon>Eurotiomycetes</taxon>
        <taxon>Eurotiomycetidae</taxon>
        <taxon>Eurotiales</taxon>
        <taxon>Aspergillaceae</taxon>
        <taxon>Penicillium</taxon>
    </lineage>
</organism>
<dbReference type="PANTHER" id="PTHR34861">
    <property type="match status" value="1"/>
</dbReference>
<proteinExistence type="inferred from homology"/>
<feature type="region of interest" description="Disordered" evidence="2">
    <location>
        <begin position="22"/>
        <end position="48"/>
    </location>
</feature>
<evidence type="ECO:0000256" key="1">
    <source>
        <dbReference type="ARBA" id="ARBA00007865"/>
    </source>
</evidence>
<evidence type="ECO:0000313" key="3">
    <source>
        <dbReference type="EMBL" id="CAG8310827.1"/>
    </source>
</evidence>
<dbReference type="Pfam" id="PF04199">
    <property type="entry name" value="Cyclase"/>
    <property type="match status" value="1"/>
</dbReference>
<evidence type="ECO:0008006" key="5">
    <source>
        <dbReference type="Google" id="ProtNLM"/>
    </source>
</evidence>
<dbReference type="OrthoDB" id="5396at2759"/>
<keyword evidence="4" id="KW-1185">Reference proteome</keyword>
<evidence type="ECO:0000313" key="4">
    <source>
        <dbReference type="Proteomes" id="UP001152649"/>
    </source>
</evidence>
<dbReference type="InterPro" id="IPR037175">
    <property type="entry name" value="KFase_sf"/>
</dbReference>
<accession>A0A9W4N9L7</accession>
<dbReference type="Gene3D" id="3.50.30.50">
    <property type="entry name" value="Putative cyclase"/>
    <property type="match status" value="1"/>
</dbReference>
<dbReference type="Proteomes" id="UP001152649">
    <property type="component" value="Unassembled WGS sequence"/>
</dbReference>
<dbReference type="AlphaFoldDB" id="A0A9W4N9L7"/>
<dbReference type="EMBL" id="CAJVPG010000077">
    <property type="protein sequence ID" value="CAG8310827.1"/>
    <property type="molecule type" value="Genomic_DNA"/>
</dbReference>
<dbReference type="InterPro" id="IPR007325">
    <property type="entry name" value="KFase/CYL"/>
</dbReference>
<comment type="caution">
    <text evidence="3">The sequence shown here is derived from an EMBL/GenBank/DDBJ whole genome shotgun (WGS) entry which is preliminary data.</text>
</comment>
<protein>
    <recommendedName>
        <fullName evidence="5">Cyclase</fullName>
    </recommendedName>
</protein>
<dbReference type="GO" id="GO:0004061">
    <property type="term" value="F:arylformamidase activity"/>
    <property type="evidence" value="ECO:0007669"/>
    <property type="project" value="InterPro"/>
</dbReference>